<gene>
    <name evidence="2" type="ORF">D0863_05632</name>
</gene>
<feature type="transmembrane region" description="Helical" evidence="1">
    <location>
        <begin position="192"/>
        <end position="212"/>
    </location>
</feature>
<accession>A0A3M7E2K3</accession>
<evidence type="ECO:0000256" key="1">
    <source>
        <dbReference type="SAM" id="Phobius"/>
    </source>
</evidence>
<feature type="transmembrane region" description="Helical" evidence="1">
    <location>
        <begin position="279"/>
        <end position="297"/>
    </location>
</feature>
<sequence length="389" mass="42329">MAVMIAFTFSTCLNLILTCVSGLLKWLFTTPTAGDSTSSPGNEGLEWLLPTSTELDSTGDADHEGEPAIWPLNLIDAFRNKVTSTVACERGQAWHDLSDALLLGLSINQIVASISLWACLLKIYDVRSTDYHVGIVINMSAASALSQLSVPLVLRRPSYLGTCMRLALCSILCALHVPTFAVQFASTETGDQMISFLYCFLGTVLYLCTLTSRTKRSRESATDCDGCEIQEELHTIATLSIYYVSVIWHLYQALAAKYARSWSVFAQCSVNPPEDDEWTSGNILAVGMLVALVLPAFDIQSSKFQDRLLLEAHLLTCLLADSPPVNITAEEILLGPAFGQQGSDILTPFSPSISTDALPSSAAEHGRRVKEAWRIDPSESAAIRGLHKC</sequence>
<evidence type="ECO:0000313" key="2">
    <source>
        <dbReference type="EMBL" id="RMY70673.1"/>
    </source>
</evidence>
<dbReference type="EMBL" id="QWIP01000166">
    <property type="protein sequence ID" value="RMY70673.1"/>
    <property type="molecule type" value="Genomic_DNA"/>
</dbReference>
<dbReference type="VEuPathDB" id="FungiDB:BTJ68_07692"/>
<keyword evidence="1" id="KW-0472">Membrane</keyword>
<dbReference type="Proteomes" id="UP000269276">
    <property type="component" value="Unassembled WGS sequence"/>
</dbReference>
<organism evidence="2 3">
    <name type="scientific">Hortaea werneckii</name>
    <name type="common">Black yeast</name>
    <name type="synonym">Cladosporium werneckii</name>
    <dbReference type="NCBI Taxonomy" id="91943"/>
    <lineage>
        <taxon>Eukaryota</taxon>
        <taxon>Fungi</taxon>
        <taxon>Dikarya</taxon>
        <taxon>Ascomycota</taxon>
        <taxon>Pezizomycotina</taxon>
        <taxon>Dothideomycetes</taxon>
        <taxon>Dothideomycetidae</taxon>
        <taxon>Mycosphaerellales</taxon>
        <taxon>Teratosphaeriaceae</taxon>
        <taxon>Hortaea</taxon>
    </lineage>
</organism>
<feature type="transmembrane region" description="Helical" evidence="1">
    <location>
        <begin position="135"/>
        <end position="154"/>
    </location>
</feature>
<reference evidence="2 3" key="1">
    <citation type="journal article" date="2018" name="BMC Genomics">
        <title>Genomic evidence for intraspecific hybridization in a clonal and extremely halotolerant yeast.</title>
        <authorList>
            <person name="Gostincar C."/>
            <person name="Stajich J.E."/>
            <person name="Zupancic J."/>
            <person name="Zalar P."/>
            <person name="Gunde-Cimerman N."/>
        </authorList>
    </citation>
    <scope>NUCLEOTIDE SEQUENCE [LARGE SCALE GENOMIC DNA]</scope>
    <source>
        <strain evidence="2 3">EXF-2682</strain>
    </source>
</reference>
<protein>
    <submittedName>
        <fullName evidence="2">Uncharacterized protein</fullName>
    </submittedName>
</protein>
<keyword evidence="1" id="KW-0812">Transmembrane</keyword>
<feature type="transmembrane region" description="Helical" evidence="1">
    <location>
        <begin position="100"/>
        <end position="123"/>
    </location>
</feature>
<feature type="transmembrane region" description="Helical" evidence="1">
    <location>
        <begin position="6"/>
        <end position="28"/>
    </location>
</feature>
<proteinExistence type="predicted"/>
<name>A0A3M7E2K3_HORWE</name>
<dbReference type="AlphaFoldDB" id="A0A3M7E2K3"/>
<dbReference type="OrthoDB" id="3844985at2759"/>
<keyword evidence="1" id="KW-1133">Transmembrane helix</keyword>
<feature type="transmembrane region" description="Helical" evidence="1">
    <location>
        <begin position="233"/>
        <end position="251"/>
    </location>
</feature>
<evidence type="ECO:0000313" key="3">
    <source>
        <dbReference type="Proteomes" id="UP000269276"/>
    </source>
</evidence>
<comment type="caution">
    <text evidence="2">The sequence shown here is derived from an EMBL/GenBank/DDBJ whole genome shotgun (WGS) entry which is preliminary data.</text>
</comment>
<feature type="transmembrane region" description="Helical" evidence="1">
    <location>
        <begin position="166"/>
        <end position="186"/>
    </location>
</feature>